<dbReference type="Pfam" id="PF00561">
    <property type="entry name" value="Abhydrolase_1"/>
    <property type="match status" value="1"/>
</dbReference>
<dbReference type="Gene3D" id="3.40.50.1820">
    <property type="entry name" value="alpha/beta hydrolase"/>
    <property type="match status" value="1"/>
</dbReference>
<dbReference type="PANTHER" id="PTHR43798:SF5">
    <property type="entry name" value="MONOACYLGLYCEROL LIPASE ABHD6"/>
    <property type="match status" value="1"/>
</dbReference>
<organism evidence="2 3">
    <name type="scientific">Abiotrophia defectiva ATCC 49176</name>
    <dbReference type="NCBI Taxonomy" id="592010"/>
    <lineage>
        <taxon>Bacteria</taxon>
        <taxon>Bacillati</taxon>
        <taxon>Bacillota</taxon>
        <taxon>Bacilli</taxon>
        <taxon>Lactobacillales</taxon>
        <taxon>Aerococcaceae</taxon>
        <taxon>Abiotrophia</taxon>
    </lineage>
</organism>
<dbReference type="GO" id="GO:0047372">
    <property type="term" value="F:monoacylglycerol lipase activity"/>
    <property type="evidence" value="ECO:0007669"/>
    <property type="project" value="TreeGrafter"/>
</dbReference>
<sequence>MLVTDRPKGVKLMKHYTGDPQFDFQIIRFTSRLKHHPEVMTDLSEVGQAITDFESWYTWWTSKANYYEAQGKLDIAARYFRAAAFYLDANDPRKKSTLDHYTALFYQTYQGSPYSYHKIPYPGGYLPALRIECPGASRTLLVLGGFDGMLEELCDFVAPLQNQGYHLILFDGPGQGQTYQQGLTFQPNFEVPVKVVLDYFGLKSCDAMGLSWGGYLVMRAAAFEPRIQSVICLDIFYSAMDALKLTLGPVAYSGFRLLYHLRAKSLINALTEYFTKSNIQLKWSLQNGYQLTGEKTPYDFYRNLDRHQVAPILNRISQPCLLLAGQEDQYVPTYRLKQIKRKLIHAKAIESQLFTSQTGGALHCQMDRLDLVYPLVLDFIRKYSH</sequence>
<dbReference type="AlphaFoldDB" id="W1Q5Q1"/>
<dbReference type="PANTHER" id="PTHR43798">
    <property type="entry name" value="MONOACYLGLYCEROL LIPASE"/>
    <property type="match status" value="1"/>
</dbReference>
<keyword evidence="3" id="KW-1185">Reference proteome</keyword>
<accession>W1Q5Q1</accession>
<comment type="caution">
    <text evidence="2">The sequence shown here is derived from an EMBL/GenBank/DDBJ whole genome shotgun (WGS) entry which is preliminary data.</text>
</comment>
<dbReference type="EMBL" id="ACIN03000001">
    <property type="protein sequence ID" value="ESK66521.1"/>
    <property type="molecule type" value="Genomic_DNA"/>
</dbReference>
<evidence type="ECO:0000313" key="3">
    <source>
        <dbReference type="Proteomes" id="UP000019050"/>
    </source>
</evidence>
<dbReference type="GO" id="GO:0046464">
    <property type="term" value="P:acylglycerol catabolic process"/>
    <property type="evidence" value="ECO:0007669"/>
    <property type="project" value="TreeGrafter"/>
</dbReference>
<dbReference type="HOGENOM" id="CLU_034451_2_0_9"/>
<feature type="domain" description="AB hydrolase-1" evidence="1">
    <location>
        <begin position="139"/>
        <end position="343"/>
    </location>
</feature>
<dbReference type="GO" id="GO:0016020">
    <property type="term" value="C:membrane"/>
    <property type="evidence" value="ECO:0007669"/>
    <property type="project" value="TreeGrafter"/>
</dbReference>
<gene>
    <name evidence="2" type="ORF">GCWU000182_000211</name>
</gene>
<dbReference type="SUPFAM" id="SSF53474">
    <property type="entry name" value="alpha/beta-Hydrolases"/>
    <property type="match status" value="1"/>
</dbReference>
<reference evidence="2" key="1">
    <citation type="submission" date="2013-06" db="EMBL/GenBank/DDBJ databases">
        <authorList>
            <person name="Weinstock G."/>
            <person name="Sodergren E."/>
            <person name="Clifton S."/>
            <person name="Fulton L."/>
            <person name="Fulton B."/>
            <person name="Courtney L."/>
            <person name="Fronick C."/>
            <person name="Harrison M."/>
            <person name="Strong C."/>
            <person name="Farmer C."/>
            <person name="Delahaunty K."/>
            <person name="Markovic C."/>
            <person name="Hall O."/>
            <person name="Minx P."/>
            <person name="Tomlinson C."/>
            <person name="Mitreva M."/>
            <person name="Nelson J."/>
            <person name="Hou S."/>
            <person name="Wollam A."/>
            <person name="Pepin K.H."/>
            <person name="Johnson M."/>
            <person name="Bhonagiri V."/>
            <person name="Nash W.E."/>
            <person name="Warren W."/>
            <person name="Chinwalla A."/>
            <person name="Mardis E.R."/>
            <person name="Wilson R.K."/>
        </authorList>
    </citation>
    <scope>NUCLEOTIDE SEQUENCE [LARGE SCALE GENOMIC DNA]</scope>
    <source>
        <strain evidence="2">ATCC 49176</strain>
    </source>
</reference>
<protein>
    <submittedName>
        <fullName evidence="2">Hydrolase, alpha/beta domain protein</fullName>
    </submittedName>
</protein>
<dbReference type="eggNOG" id="COG1073">
    <property type="taxonomic scope" value="Bacteria"/>
</dbReference>
<keyword evidence="2" id="KW-0378">Hydrolase</keyword>
<dbReference type="Proteomes" id="UP000019050">
    <property type="component" value="Unassembled WGS sequence"/>
</dbReference>
<evidence type="ECO:0000313" key="2">
    <source>
        <dbReference type="EMBL" id="ESK66521.1"/>
    </source>
</evidence>
<dbReference type="InterPro" id="IPR050266">
    <property type="entry name" value="AB_hydrolase_sf"/>
</dbReference>
<dbReference type="InterPro" id="IPR000073">
    <property type="entry name" value="AB_hydrolase_1"/>
</dbReference>
<evidence type="ECO:0000259" key="1">
    <source>
        <dbReference type="Pfam" id="PF00561"/>
    </source>
</evidence>
<dbReference type="STRING" id="592010.GCWU000182_000211"/>
<name>W1Q5Q1_ABIDE</name>
<proteinExistence type="predicted"/>
<dbReference type="InterPro" id="IPR029058">
    <property type="entry name" value="AB_hydrolase_fold"/>
</dbReference>